<dbReference type="eggNOG" id="COG2755">
    <property type="taxonomic scope" value="Bacteria"/>
</dbReference>
<dbReference type="HOGENOM" id="CLU_051989_2_1_0"/>
<dbReference type="SUPFAM" id="SSF52266">
    <property type="entry name" value="SGNH hydrolase"/>
    <property type="match status" value="1"/>
</dbReference>
<dbReference type="AlphaFoldDB" id="L0DI14"/>
<dbReference type="Gene3D" id="3.40.50.1110">
    <property type="entry name" value="SGNH hydrolase"/>
    <property type="match status" value="1"/>
</dbReference>
<evidence type="ECO:0000256" key="1">
    <source>
        <dbReference type="ARBA" id="ARBA00038184"/>
    </source>
</evidence>
<feature type="chain" id="PRO_5003940167" evidence="2">
    <location>
        <begin position="35"/>
        <end position="267"/>
    </location>
</feature>
<comment type="similarity">
    <text evidence="1">Belongs to the 'GDSL' lipolytic enzyme family. Platelet-activating factor acetylhydrolase IB beta/gamma subunits subfamily.</text>
</comment>
<evidence type="ECO:0000313" key="4">
    <source>
        <dbReference type="EMBL" id="AGA29034.1"/>
    </source>
</evidence>
<evidence type="ECO:0000256" key="2">
    <source>
        <dbReference type="SAM" id="SignalP"/>
    </source>
</evidence>
<proteinExistence type="inferred from homology"/>
<dbReference type="EMBL" id="CP003364">
    <property type="protein sequence ID" value="AGA29034.1"/>
    <property type="molecule type" value="Genomic_DNA"/>
</dbReference>
<reference evidence="4 5" key="1">
    <citation type="submission" date="2012-02" db="EMBL/GenBank/DDBJ databases">
        <title>Complete sequence of chromosome of Singulisphaera acidiphila DSM 18658.</title>
        <authorList>
            <consortium name="US DOE Joint Genome Institute (JGI-PGF)"/>
            <person name="Lucas S."/>
            <person name="Copeland A."/>
            <person name="Lapidus A."/>
            <person name="Glavina del Rio T."/>
            <person name="Dalin E."/>
            <person name="Tice H."/>
            <person name="Bruce D."/>
            <person name="Goodwin L."/>
            <person name="Pitluck S."/>
            <person name="Peters L."/>
            <person name="Ovchinnikova G."/>
            <person name="Chertkov O."/>
            <person name="Kyrpides N."/>
            <person name="Mavromatis K."/>
            <person name="Ivanova N."/>
            <person name="Brettin T."/>
            <person name="Detter J.C."/>
            <person name="Han C."/>
            <person name="Larimer F."/>
            <person name="Land M."/>
            <person name="Hauser L."/>
            <person name="Markowitz V."/>
            <person name="Cheng J.-F."/>
            <person name="Hugenholtz P."/>
            <person name="Woyke T."/>
            <person name="Wu D."/>
            <person name="Tindall B."/>
            <person name="Pomrenke H."/>
            <person name="Brambilla E."/>
            <person name="Klenk H.-P."/>
            <person name="Eisen J.A."/>
        </authorList>
    </citation>
    <scope>NUCLEOTIDE SEQUENCE [LARGE SCALE GENOMIC DNA]</scope>
    <source>
        <strain evidence="5">ATCC BAA-1392 / DSM 18658 / VKM B-2454 / MOB10</strain>
    </source>
</reference>
<dbReference type="KEGG" id="saci:Sinac_4875"/>
<protein>
    <submittedName>
        <fullName evidence="4">Lysophospholipase L1-like esterase</fullName>
    </submittedName>
</protein>
<feature type="domain" description="SGNH hydrolase-type esterase" evidence="3">
    <location>
        <begin position="69"/>
        <end position="237"/>
    </location>
</feature>
<dbReference type="STRING" id="886293.Sinac_4875"/>
<gene>
    <name evidence="4" type="ordered locus">Sinac_4875</name>
</gene>
<accession>L0DI14</accession>
<keyword evidence="2" id="KW-0732">Signal</keyword>
<dbReference type="Pfam" id="PF13472">
    <property type="entry name" value="Lipase_GDSL_2"/>
    <property type="match status" value="1"/>
</dbReference>
<dbReference type="OrthoDB" id="2513075at2"/>
<dbReference type="PANTHER" id="PTHR11852">
    <property type="entry name" value="PLATELET-ACTIVATING FACTOR ACETYLHYDROLASE"/>
    <property type="match status" value="1"/>
</dbReference>
<organism evidence="4 5">
    <name type="scientific">Singulisphaera acidiphila (strain ATCC BAA-1392 / DSM 18658 / VKM B-2454 / MOB10)</name>
    <dbReference type="NCBI Taxonomy" id="886293"/>
    <lineage>
        <taxon>Bacteria</taxon>
        <taxon>Pseudomonadati</taxon>
        <taxon>Planctomycetota</taxon>
        <taxon>Planctomycetia</taxon>
        <taxon>Isosphaerales</taxon>
        <taxon>Isosphaeraceae</taxon>
        <taxon>Singulisphaera</taxon>
    </lineage>
</organism>
<dbReference type="Proteomes" id="UP000010798">
    <property type="component" value="Chromosome"/>
</dbReference>
<name>L0DI14_SINAD</name>
<dbReference type="InterPro" id="IPR036514">
    <property type="entry name" value="SGNH_hydro_sf"/>
</dbReference>
<evidence type="ECO:0000259" key="3">
    <source>
        <dbReference type="Pfam" id="PF13472"/>
    </source>
</evidence>
<dbReference type="CDD" id="cd01820">
    <property type="entry name" value="PAF_acetylesterase_like"/>
    <property type="match status" value="1"/>
</dbReference>
<feature type="signal peptide" evidence="2">
    <location>
        <begin position="1"/>
        <end position="34"/>
    </location>
</feature>
<dbReference type="RefSeq" id="WP_015248142.1">
    <property type="nucleotide sequence ID" value="NC_019892.1"/>
</dbReference>
<dbReference type="PANTHER" id="PTHR11852:SF0">
    <property type="entry name" value="PLATELET-ACTIVATING FACTOR ACETYLHYDROLASE IB SUBUNIT BETA HOMOLOG"/>
    <property type="match status" value="1"/>
</dbReference>
<evidence type="ECO:0000313" key="5">
    <source>
        <dbReference type="Proteomes" id="UP000010798"/>
    </source>
</evidence>
<dbReference type="GO" id="GO:0016788">
    <property type="term" value="F:hydrolase activity, acting on ester bonds"/>
    <property type="evidence" value="ECO:0007669"/>
    <property type="project" value="UniProtKB-ARBA"/>
</dbReference>
<dbReference type="InterPro" id="IPR013830">
    <property type="entry name" value="SGNH_hydro"/>
</dbReference>
<keyword evidence="5" id="KW-1185">Reference proteome</keyword>
<sequence>MHGLSGSLRNRSLVLAIALSTVVTGQTAWAQAQAAPESSTMPAPRTGPWMKLHKAFLERAKQGKIDLLFLGDSITNGWGGHDNNGAGPIEVWERHFAPRNAANFGIGGDRTQHVLWRIENGEVDGISPKVVILMIGTNNTGANTSDEIAEGIEAIVKSLRQRLSTTKILLLAVFPRGEKPGPIREKLAAVNDRIAKLDDGQMVKYLDIGPKFLNEDGTISKEIMPDSLHLKRKGYRIWADAIEPTLWSMLDEESVEPSQADGAKTKP</sequence>